<dbReference type="Pfam" id="PF00168">
    <property type="entry name" value="C2"/>
    <property type="match status" value="1"/>
</dbReference>
<dbReference type="Proteomes" id="UP001497522">
    <property type="component" value="Chromosome 8"/>
</dbReference>
<evidence type="ECO:0000313" key="4">
    <source>
        <dbReference type="Proteomes" id="UP001497522"/>
    </source>
</evidence>
<reference evidence="3" key="1">
    <citation type="submission" date="2024-03" db="EMBL/GenBank/DDBJ databases">
        <authorList>
            <consortium name="ELIXIR-Norway"/>
            <consortium name="Elixir Norway"/>
        </authorList>
    </citation>
    <scope>NUCLEOTIDE SEQUENCE</scope>
</reference>
<sequence>MEQRAIELTIISAQDLKNVKSFGGKMSPYAVAWVYPNMKVATPMAPSGGENPTWNANLKLVCEERLVEQGNLVITIDVYNHSSFSNKSIGSASLPLPQNMTGDGKSQGSKNGTQSKVISLPVRRPSGRVQGTLNVAVKLGESITNIPAAWGSSNVATDYNATGRGKNEPMTAYPAAGYPAGFNLQGAGGSSNQQYAAAAAAYPQYPPQYASQQVPYYPPAGAGGGSYMQPPPPPRRNGFGGGGFGTGLLGGALGGLLLGDVLGGGFGGGGFGGGGCGGGGGGCGGGGCGGG</sequence>
<dbReference type="InterPro" id="IPR035892">
    <property type="entry name" value="C2_domain_sf"/>
</dbReference>
<dbReference type="InterPro" id="IPR000008">
    <property type="entry name" value="C2_dom"/>
</dbReference>
<accession>A0ABP1BYY5</accession>
<dbReference type="EMBL" id="OZ023709">
    <property type="protein sequence ID" value="CAK9881656.1"/>
    <property type="molecule type" value="Genomic_DNA"/>
</dbReference>
<gene>
    <name evidence="3" type="ORF">CSSPJE1EN2_LOCUS23012</name>
</gene>
<organism evidence="3 4">
    <name type="scientific">Sphagnum jensenii</name>
    <dbReference type="NCBI Taxonomy" id="128206"/>
    <lineage>
        <taxon>Eukaryota</taxon>
        <taxon>Viridiplantae</taxon>
        <taxon>Streptophyta</taxon>
        <taxon>Embryophyta</taxon>
        <taxon>Bryophyta</taxon>
        <taxon>Sphagnophytina</taxon>
        <taxon>Sphagnopsida</taxon>
        <taxon>Sphagnales</taxon>
        <taxon>Sphagnaceae</taxon>
        <taxon>Sphagnum</taxon>
    </lineage>
</organism>
<protein>
    <recommendedName>
        <fullName evidence="2">C2 domain-containing protein</fullName>
    </recommendedName>
</protein>
<evidence type="ECO:0000259" key="2">
    <source>
        <dbReference type="PROSITE" id="PS50004"/>
    </source>
</evidence>
<dbReference type="SMART" id="SM00239">
    <property type="entry name" value="C2"/>
    <property type="match status" value="1"/>
</dbReference>
<evidence type="ECO:0000313" key="3">
    <source>
        <dbReference type="EMBL" id="CAK9881656.1"/>
    </source>
</evidence>
<dbReference type="PANTHER" id="PTHR32246">
    <property type="entry name" value="INGRESSION PROTEIN FIC1"/>
    <property type="match status" value="1"/>
</dbReference>
<dbReference type="SUPFAM" id="SSF49562">
    <property type="entry name" value="C2 domain (Calcium/lipid-binding domain, CaLB)"/>
    <property type="match status" value="1"/>
</dbReference>
<evidence type="ECO:0000256" key="1">
    <source>
        <dbReference type="SAM" id="MobiDB-lite"/>
    </source>
</evidence>
<keyword evidence="4" id="KW-1185">Reference proteome</keyword>
<dbReference type="PROSITE" id="PS50004">
    <property type="entry name" value="C2"/>
    <property type="match status" value="1"/>
</dbReference>
<dbReference type="PANTHER" id="PTHR32246:SF173">
    <property type="entry name" value="C2 DOMAIN-CONTAINING PROTEIN"/>
    <property type="match status" value="1"/>
</dbReference>
<dbReference type="Gene3D" id="2.60.40.150">
    <property type="entry name" value="C2 domain"/>
    <property type="match status" value="1"/>
</dbReference>
<name>A0ABP1BYY5_9BRYO</name>
<proteinExistence type="predicted"/>
<feature type="region of interest" description="Disordered" evidence="1">
    <location>
        <begin position="95"/>
        <end position="115"/>
    </location>
</feature>
<feature type="domain" description="C2" evidence="2">
    <location>
        <begin position="1"/>
        <end position="109"/>
    </location>
</feature>
<dbReference type="InterPro" id="IPR044750">
    <property type="entry name" value="C2_SRC2/BAP"/>
</dbReference>
<dbReference type="CDD" id="cd04051">
    <property type="entry name" value="C2_SRC2_like"/>
    <property type="match status" value="1"/>
</dbReference>